<dbReference type="Proteomes" id="UP000266677">
    <property type="component" value="Unassembled WGS sequence"/>
</dbReference>
<dbReference type="InterPro" id="IPR023346">
    <property type="entry name" value="Lysozyme-like_dom_sf"/>
</dbReference>
<dbReference type="SUPFAM" id="SSF53955">
    <property type="entry name" value="Lysozyme-like"/>
    <property type="match status" value="1"/>
</dbReference>
<dbReference type="OrthoDB" id="4498040at2"/>
<dbReference type="RefSeq" id="WP_120042092.1">
    <property type="nucleotide sequence ID" value="NZ_QZFU01000019.1"/>
</dbReference>
<dbReference type="Gene3D" id="1.10.530.10">
    <property type="match status" value="1"/>
</dbReference>
<protein>
    <submittedName>
        <fullName evidence="1">Uncharacterized protein</fullName>
    </submittedName>
</protein>
<keyword evidence="2" id="KW-1185">Reference proteome</keyword>
<sequence length="541" mass="57528">MSPQEKLAVDPNVYYITAKKLRELADQIRGAVTGVLAPGLSATGGMAGSGSTVEGWAAEYNRFGADVRAATIAYAAALQHFADVVDAAGYNWDAAEYNGTSPERRTGLPPVRPAPAAVAALSNGDFPDVPNASFDNGPGVTVSPGSVATIVPNGRSGLLDTAAKAWDSFVKSEAVRMAPVTLQGLGSAFDAVRAPEVPDIVEGLGALQNGIGDIFSAADALGAAVRAYHDNLGPMRKGIVDAAPRAFPKAKQITATVGDATVTVAVTGSDQWFDSFMAGLAFDSAYSGSALAGVLGKTDFVGKYTLDSVAKLKALAELPIIAETGNPEDNKSLHGELDKLAAWEARSPEFTEWDLGKLGNVDPRLKKWAAAAVKYGNAAGVDPRLIMSIILNEGATRTLQGLGEPYDDFRWITSVFRDNSLGLTNMKEDTFKTVKQAYPNEFRDKGWSDLDGNEDLAVKATAYNLRRIQDKFDGQVPPEMRANVTRNEFVTAVYNAGDDHARDYIQAGKLGPHVTPYVQRADGHYDQADRWMRGTGAYACN</sequence>
<dbReference type="AlphaFoldDB" id="A0A3A4KGU4"/>
<proteinExistence type="predicted"/>
<evidence type="ECO:0000313" key="1">
    <source>
        <dbReference type="EMBL" id="RJO75218.1"/>
    </source>
</evidence>
<dbReference type="EMBL" id="QZFU01000019">
    <property type="protein sequence ID" value="RJO75218.1"/>
    <property type="molecule type" value="Genomic_DNA"/>
</dbReference>
<gene>
    <name evidence="1" type="ORF">D5S18_17855</name>
</gene>
<reference evidence="1 2" key="1">
    <citation type="submission" date="2018-09" db="EMBL/GenBank/DDBJ databases">
        <title>YIM PH21274 draft genome.</title>
        <authorList>
            <person name="Miao C."/>
        </authorList>
    </citation>
    <scope>NUCLEOTIDE SEQUENCE [LARGE SCALE GENOMIC DNA]</scope>
    <source>
        <strain evidence="1 2">YIM PH 21724</strain>
    </source>
</reference>
<comment type="caution">
    <text evidence="1">The sequence shown here is derived from an EMBL/GenBank/DDBJ whole genome shotgun (WGS) entry which is preliminary data.</text>
</comment>
<accession>A0A3A4KGU4</accession>
<organism evidence="1 2">
    <name type="scientific">Nocardia panacis</name>
    <dbReference type="NCBI Taxonomy" id="2340916"/>
    <lineage>
        <taxon>Bacteria</taxon>
        <taxon>Bacillati</taxon>
        <taxon>Actinomycetota</taxon>
        <taxon>Actinomycetes</taxon>
        <taxon>Mycobacteriales</taxon>
        <taxon>Nocardiaceae</taxon>
        <taxon>Nocardia</taxon>
    </lineage>
</organism>
<evidence type="ECO:0000313" key="2">
    <source>
        <dbReference type="Proteomes" id="UP000266677"/>
    </source>
</evidence>
<name>A0A3A4KGU4_9NOCA</name>